<evidence type="ECO:0000256" key="4">
    <source>
        <dbReference type="ARBA" id="ARBA00022840"/>
    </source>
</evidence>
<feature type="transmembrane region" description="Helical" evidence="7">
    <location>
        <begin position="394"/>
        <end position="416"/>
    </location>
</feature>
<evidence type="ECO:0000256" key="5">
    <source>
        <dbReference type="ARBA" id="ARBA00022989"/>
    </source>
</evidence>
<dbReference type="InterPro" id="IPR017871">
    <property type="entry name" value="ABC_transporter-like_CS"/>
</dbReference>
<evidence type="ECO:0000256" key="6">
    <source>
        <dbReference type="ARBA" id="ARBA00023136"/>
    </source>
</evidence>
<dbReference type="GeneID" id="88856833"/>
<dbReference type="PANTHER" id="PTHR24221">
    <property type="entry name" value="ATP-BINDING CASSETTE SUB-FAMILY B"/>
    <property type="match status" value="1"/>
</dbReference>
<feature type="domain" description="ABC transmembrane type-1" evidence="9">
    <location>
        <begin position="176"/>
        <end position="455"/>
    </location>
</feature>
<evidence type="ECO:0000256" key="2">
    <source>
        <dbReference type="ARBA" id="ARBA00022692"/>
    </source>
</evidence>
<feature type="transmembrane region" description="Helical" evidence="7">
    <location>
        <begin position="284"/>
        <end position="302"/>
    </location>
</feature>
<dbReference type="InterPro" id="IPR003593">
    <property type="entry name" value="AAA+_ATPase"/>
</dbReference>
<dbReference type="InterPro" id="IPR011527">
    <property type="entry name" value="ABC1_TM_dom"/>
</dbReference>
<dbReference type="SUPFAM" id="SSF90123">
    <property type="entry name" value="ABC transporter transmembrane region"/>
    <property type="match status" value="1"/>
</dbReference>
<feature type="transmembrane region" description="Helical" evidence="7">
    <location>
        <begin position="172"/>
        <end position="196"/>
    </location>
</feature>
<keyword evidence="6 7" id="KW-0472">Membrane</keyword>
<feature type="transmembrane region" description="Helical" evidence="7">
    <location>
        <begin position="422"/>
        <end position="440"/>
    </location>
</feature>
<keyword evidence="3" id="KW-0547">Nucleotide-binding</keyword>
<dbReference type="EMBL" id="CP133647">
    <property type="protein sequence ID" value="WNH01087.1"/>
    <property type="molecule type" value="Genomic_DNA"/>
</dbReference>
<dbReference type="Pfam" id="PF00005">
    <property type="entry name" value="ABC_tran"/>
    <property type="match status" value="1"/>
</dbReference>
<feature type="domain" description="Peptidase C39" evidence="10">
    <location>
        <begin position="23"/>
        <end position="142"/>
    </location>
</feature>
<accession>A0ABY9XEY4</accession>
<dbReference type="RefSeq" id="WP_189757996.1">
    <property type="nucleotide sequence ID" value="NZ_CAWPOC010000001.1"/>
</dbReference>
<dbReference type="Gene3D" id="1.20.1560.10">
    <property type="entry name" value="ABC transporter type 1, transmembrane domain"/>
    <property type="match status" value="1"/>
</dbReference>
<dbReference type="SMART" id="SM00382">
    <property type="entry name" value="AAA"/>
    <property type="match status" value="1"/>
</dbReference>
<dbReference type="InterPro" id="IPR003439">
    <property type="entry name" value="ABC_transporter-like_ATP-bd"/>
</dbReference>
<keyword evidence="2 7" id="KW-0812">Transmembrane</keyword>
<reference evidence="11 12" key="1">
    <citation type="journal article" date="2023" name="Access Microbiol">
        <title>The genome of a steinernematid-associated Pseudomonas piscis bacterium encodes the biosynthesis of insect toxins.</title>
        <authorList>
            <person name="Awori R.M."/>
            <person name="Hendre P."/>
            <person name="Amugune N.O."/>
        </authorList>
    </citation>
    <scope>NUCLEOTIDE SEQUENCE [LARGE SCALE GENOMIC DNA]</scope>
    <source>
        <strain evidence="11 12">97</strain>
    </source>
</reference>
<dbReference type="PROSITE" id="PS50893">
    <property type="entry name" value="ABC_TRANSPORTER_2"/>
    <property type="match status" value="1"/>
</dbReference>
<dbReference type="CDD" id="cd18567">
    <property type="entry name" value="ABC_6TM_CvaB_RaxB_like"/>
    <property type="match status" value="1"/>
</dbReference>
<dbReference type="PROSITE" id="PS00211">
    <property type="entry name" value="ABC_TRANSPORTER_1"/>
    <property type="match status" value="1"/>
</dbReference>
<evidence type="ECO:0000256" key="1">
    <source>
        <dbReference type="ARBA" id="ARBA00004651"/>
    </source>
</evidence>
<feature type="transmembrane region" description="Helical" evidence="7">
    <location>
        <begin position="208"/>
        <end position="230"/>
    </location>
</feature>
<proteinExistence type="predicted"/>
<dbReference type="Gene3D" id="3.40.50.300">
    <property type="entry name" value="P-loop containing nucleotide triphosphate hydrolases"/>
    <property type="match status" value="1"/>
</dbReference>
<organism evidence="11 12">
    <name type="scientific">Xenorhabdus griffiniae</name>
    <dbReference type="NCBI Taxonomy" id="351672"/>
    <lineage>
        <taxon>Bacteria</taxon>
        <taxon>Pseudomonadati</taxon>
        <taxon>Pseudomonadota</taxon>
        <taxon>Gammaproteobacteria</taxon>
        <taxon>Enterobacterales</taxon>
        <taxon>Morganellaceae</taxon>
        <taxon>Xenorhabdus</taxon>
    </lineage>
</organism>
<feature type="domain" description="ABC transporter" evidence="8">
    <location>
        <begin position="490"/>
        <end position="714"/>
    </location>
</feature>
<dbReference type="InterPro" id="IPR005074">
    <property type="entry name" value="Peptidase_C39"/>
</dbReference>
<dbReference type="InterPro" id="IPR036640">
    <property type="entry name" value="ABC1_TM_sf"/>
</dbReference>
<dbReference type="InterPro" id="IPR039421">
    <property type="entry name" value="Type_1_exporter"/>
</dbReference>
<dbReference type="Gene3D" id="3.90.70.10">
    <property type="entry name" value="Cysteine proteinases"/>
    <property type="match status" value="1"/>
</dbReference>
<dbReference type="InterPro" id="IPR027417">
    <property type="entry name" value="P-loop_NTPase"/>
</dbReference>
<sequence>MDKYVKDFFSTFSVGKSLPVIIQSEVSECGLACIAMIASYHGFNTDLLSMRKLFDVSKHGMSLKEIVTVGEKVGLSSCPVKVELEELNSLSLPCILHWSFNHFVVLKKLSRKGATIHDPAVGERSIMLSELSDCFTGIALEMKPSATFERKKVSSALSIRDMLAGIEGKGGVIARLIAISATIELVTLLIPASSQFIIDNILSTSNMFALNVISAAVIALLFMRMLLTWLRDWIITAAKYSIGLSWSEGFLSKLISLPVTYFGKRQLGDVVSRLQSLNQIQEAFTARMVNAILDAVVTVALLVVMSSYSVVLCASVVFLALLYALIKWYCFGMYRIALAESISKTAAQSSHFIETVRGISAIKMLCLSTNRKIKWLNLSTENIAANIKRFRIDLVFRLISAFITGLSACLVVYIGAQLTENGFFTVGVLFAFMVYADMFIQRTINFCDAVYEFKMLSMHTNRLSDVVLTESENMHSDASQNLPVEFNGKVEISSLSFAYSANEPYIFERLSFAVESGESVAFVGPSGCGKSTLLHVLASLLEPTEGIIKINGVPISNIGLEAYRKHVSYVLQDDFLFTGSLQENITGFAERPDIELMHECARMAAIHDGIEMMPDGYNSRVGDMGSVLSGGQKQRVSIARALYRRPKILILDESTSALDIENERKINEAIKAMKITRLFAAHRPDAIAVADKVFDMVNGVFTTPQEYLQSLKHID</sequence>
<dbReference type="Pfam" id="PF00664">
    <property type="entry name" value="ABC_membrane"/>
    <property type="match status" value="1"/>
</dbReference>
<keyword evidence="5 7" id="KW-1133">Transmembrane helix</keyword>
<protein>
    <submittedName>
        <fullName evidence="11">Peptidase domain-containing ABC transporter</fullName>
    </submittedName>
</protein>
<keyword evidence="12" id="KW-1185">Reference proteome</keyword>
<name>A0ABY9XEY4_9GAMM</name>
<evidence type="ECO:0000313" key="11">
    <source>
        <dbReference type="EMBL" id="WNH01087.1"/>
    </source>
</evidence>
<evidence type="ECO:0000259" key="8">
    <source>
        <dbReference type="PROSITE" id="PS50893"/>
    </source>
</evidence>
<evidence type="ECO:0000256" key="3">
    <source>
        <dbReference type="ARBA" id="ARBA00022741"/>
    </source>
</evidence>
<evidence type="ECO:0000259" key="9">
    <source>
        <dbReference type="PROSITE" id="PS50929"/>
    </source>
</evidence>
<comment type="subcellular location">
    <subcellularLocation>
        <location evidence="1">Cell membrane</location>
        <topology evidence="1">Multi-pass membrane protein</topology>
    </subcellularLocation>
</comment>
<dbReference type="PROSITE" id="PS50990">
    <property type="entry name" value="PEPTIDASE_C39"/>
    <property type="match status" value="1"/>
</dbReference>
<dbReference type="SUPFAM" id="SSF52540">
    <property type="entry name" value="P-loop containing nucleoside triphosphate hydrolases"/>
    <property type="match status" value="1"/>
</dbReference>
<dbReference type="PANTHER" id="PTHR24221:SF606">
    <property type="entry name" value="COLICIN V SECRETION-PROCESSING ATP-BINDING PROTEIN"/>
    <property type="match status" value="1"/>
</dbReference>
<dbReference type="PROSITE" id="PS50929">
    <property type="entry name" value="ABC_TM1F"/>
    <property type="match status" value="1"/>
</dbReference>
<evidence type="ECO:0000256" key="7">
    <source>
        <dbReference type="SAM" id="Phobius"/>
    </source>
</evidence>
<evidence type="ECO:0000259" key="10">
    <source>
        <dbReference type="PROSITE" id="PS50990"/>
    </source>
</evidence>
<dbReference type="Proteomes" id="UP001300348">
    <property type="component" value="Chromosome"/>
</dbReference>
<dbReference type="Pfam" id="PF03412">
    <property type="entry name" value="Peptidase_C39"/>
    <property type="match status" value="1"/>
</dbReference>
<keyword evidence="4" id="KW-0067">ATP-binding</keyword>
<evidence type="ECO:0000313" key="12">
    <source>
        <dbReference type="Proteomes" id="UP001300348"/>
    </source>
</evidence>
<gene>
    <name evidence="11" type="ORF">QL112_014710</name>
</gene>